<evidence type="ECO:0000313" key="1">
    <source>
        <dbReference type="EMBL" id="RKN80460.1"/>
    </source>
</evidence>
<protein>
    <recommendedName>
        <fullName evidence="3">Zinc ribbon domain-containing protein</fullName>
    </recommendedName>
</protein>
<dbReference type="EMBL" id="RBAH01000015">
    <property type="protein sequence ID" value="RKN80460.1"/>
    <property type="molecule type" value="Genomic_DNA"/>
</dbReference>
<dbReference type="AlphaFoldDB" id="A0A3B0C4N1"/>
<reference evidence="1 2" key="1">
    <citation type="journal article" date="2007" name="Int. J. Syst. Evol. Microbiol.">
        <title>Paenibacillus ginsengarvi sp. nov., isolated from soil from ginseng cultivation.</title>
        <authorList>
            <person name="Yoon M.H."/>
            <person name="Ten L.N."/>
            <person name="Im W.T."/>
        </authorList>
    </citation>
    <scope>NUCLEOTIDE SEQUENCE [LARGE SCALE GENOMIC DNA]</scope>
    <source>
        <strain evidence="1 2">KCTC 13059</strain>
    </source>
</reference>
<dbReference type="OrthoDB" id="2606895at2"/>
<proteinExistence type="predicted"/>
<keyword evidence="2" id="KW-1185">Reference proteome</keyword>
<dbReference type="RefSeq" id="WP_120749048.1">
    <property type="nucleotide sequence ID" value="NZ_RBAH01000015.1"/>
</dbReference>
<dbReference type="Proteomes" id="UP000282311">
    <property type="component" value="Unassembled WGS sequence"/>
</dbReference>
<accession>A0A3B0C4N1</accession>
<organism evidence="1 2">
    <name type="scientific">Paenibacillus ginsengarvi</name>
    <dbReference type="NCBI Taxonomy" id="400777"/>
    <lineage>
        <taxon>Bacteria</taxon>
        <taxon>Bacillati</taxon>
        <taxon>Bacillota</taxon>
        <taxon>Bacilli</taxon>
        <taxon>Bacillales</taxon>
        <taxon>Paenibacillaceae</taxon>
        <taxon>Paenibacillus</taxon>
    </lineage>
</organism>
<name>A0A3B0C4N1_9BACL</name>
<evidence type="ECO:0000313" key="2">
    <source>
        <dbReference type="Proteomes" id="UP000282311"/>
    </source>
</evidence>
<gene>
    <name evidence="1" type="ORF">D7M11_20160</name>
</gene>
<comment type="caution">
    <text evidence="1">The sequence shown here is derived from an EMBL/GenBank/DDBJ whole genome shotgun (WGS) entry which is preliminary data.</text>
</comment>
<evidence type="ECO:0008006" key="3">
    <source>
        <dbReference type="Google" id="ProtNLM"/>
    </source>
</evidence>
<sequence length="139" mass="14970">MATIVLHKPSQIKYLLLGTGYGVYRSRLPGVIGGSLFPQTDEGEIPVAAVCDRSGNMLWLLTEELLVLEVDGKPVETWFGPESAQALESAEYGFVQLEYELCPGCGSRVASSANKCPSCGLALIVEETDTEDGTRRDGE</sequence>